<protein>
    <submittedName>
        <fullName evidence="2">HXXEE domain-containing protein</fullName>
    </submittedName>
</protein>
<organism evidence="2 3">
    <name type="scientific">Eiseniibacteriota bacterium</name>
    <dbReference type="NCBI Taxonomy" id="2212470"/>
    <lineage>
        <taxon>Bacteria</taxon>
        <taxon>Candidatus Eiseniibacteriota</taxon>
    </lineage>
</organism>
<dbReference type="InterPro" id="IPR025671">
    <property type="entry name" value="HXXEE"/>
</dbReference>
<dbReference type="EMBL" id="JAGQHS010000449">
    <property type="protein sequence ID" value="MCA9759701.1"/>
    <property type="molecule type" value="Genomic_DNA"/>
</dbReference>
<reference evidence="2" key="1">
    <citation type="submission" date="2020-04" db="EMBL/GenBank/DDBJ databases">
        <authorList>
            <person name="Zhang T."/>
        </authorList>
    </citation>
    <scope>NUCLEOTIDE SEQUENCE</scope>
    <source>
        <strain evidence="2">HKST-UBA02</strain>
    </source>
</reference>
<comment type="caution">
    <text evidence="2">The sequence shown here is derived from an EMBL/GenBank/DDBJ whole genome shotgun (WGS) entry which is preliminary data.</text>
</comment>
<name>A0A956NJ41_UNCEI</name>
<dbReference type="Proteomes" id="UP000739538">
    <property type="component" value="Unassembled WGS sequence"/>
</dbReference>
<sequence length="160" mass="16843">MLDSRTPIGAASRSDFPPQAAWLLPIALLLHQLEEWFGGFPEWTRFVVGTGIAPERFILINAVALVLAVACTMVAFRTRSMGWMVVSLAALMGFNGILHGFASLLTGRYSPGSATGLILSLPLAVVVLRAARATLPKRLLVGAVAAGILLHGVVTLAALA</sequence>
<accession>A0A956NJ41</accession>
<feature type="transmembrane region" description="Helical" evidence="1">
    <location>
        <begin position="83"/>
        <end position="102"/>
    </location>
</feature>
<proteinExistence type="predicted"/>
<keyword evidence="1" id="KW-1133">Transmembrane helix</keyword>
<feature type="transmembrane region" description="Helical" evidence="1">
    <location>
        <begin position="114"/>
        <end position="132"/>
    </location>
</feature>
<keyword evidence="1" id="KW-0472">Membrane</keyword>
<dbReference type="Pfam" id="PF13787">
    <property type="entry name" value="HXXEE"/>
    <property type="match status" value="1"/>
</dbReference>
<evidence type="ECO:0000313" key="2">
    <source>
        <dbReference type="EMBL" id="MCA9759701.1"/>
    </source>
</evidence>
<evidence type="ECO:0000313" key="3">
    <source>
        <dbReference type="Proteomes" id="UP000739538"/>
    </source>
</evidence>
<gene>
    <name evidence="2" type="ORF">KDA27_28145</name>
</gene>
<reference evidence="2" key="2">
    <citation type="journal article" date="2021" name="Microbiome">
        <title>Successional dynamics and alternative stable states in a saline activated sludge microbial community over 9 years.</title>
        <authorList>
            <person name="Wang Y."/>
            <person name="Ye J."/>
            <person name="Ju F."/>
            <person name="Liu L."/>
            <person name="Boyd J.A."/>
            <person name="Deng Y."/>
            <person name="Parks D.H."/>
            <person name="Jiang X."/>
            <person name="Yin X."/>
            <person name="Woodcroft B.J."/>
            <person name="Tyson G.W."/>
            <person name="Hugenholtz P."/>
            <person name="Polz M.F."/>
            <person name="Zhang T."/>
        </authorList>
    </citation>
    <scope>NUCLEOTIDE SEQUENCE</scope>
    <source>
        <strain evidence="2">HKST-UBA02</strain>
    </source>
</reference>
<evidence type="ECO:0000256" key="1">
    <source>
        <dbReference type="SAM" id="Phobius"/>
    </source>
</evidence>
<feature type="transmembrane region" description="Helical" evidence="1">
    <location>
        <begin position="57"/>
        <end position="76"/>
    </location>
</feature>
<feature type="transmembrane region" description="Helical" evidence="1">
    <location>
        <begin position="139"/>
        <end position="159"/>
    </location>
</feature>
<dbReference type="AlphaFoldDB" id="A0A956NJ41"/>
<keyword evidence="1" id="KW-0812">Transmembrane</keyword>